<name>A0A250VKW7_STROL</name>
<dbReference type="GO" id="GO:0006355">
    <property type="term" value="P:regulation of DNA-templated transcription"/>
    <property type="evidence" value="ECO:0007669"/>
    <property type="project" value="InterPro"/>
</dbReference>
<protein>
    <submittedName>
        <fullName evidence="1">Uncharacterized protein</fullName>
    </submittedName>
</protein>
<comment type="caution">
    <text evidence="1">The sequence shown here is derived from an EMBL/GenBank/DDBJ whole genome shotgun (WGS) entry which is preliminary data.</text>
</comment>
<accession>A0A250VKW7</accession>
<reference evidence="2" key="1">
    <citation type="submission" date="2017-05" db="EMBL/GenBank/DDBJ databases">
        <title>Streptomyces olivochromogenes NBRC 3561 whole genome shotgun sequence.</title>
        <authorList>
            <person name="Dohra H."/>
            <person name="Kodani S."/>
        </authorList>
    </citation>
    <scope>NUCLEOTIDE SEQUENCE [LARGE SCALE GENOMIC DNA]</scope>
    <source>
        <strain evidence="2">NBRC 3561</strain>
    </source>
</reference>
<dbReference type="EMBL" id="BDQI01000015">
    <property type="protein sequence ID" value="GAX54734.1"/>
    <property type="molecule type" value="Genomic_DNA"/>
</dbReference>
<keyword evidence="2" id="KW-1185">Reference proteome</keyword>
<dbReference type="Proteomes" id="UP000217446">
    <property type="component" value="Unassembled WGS sequence"/>
</dbReference>
<proteinExistence type="predicted"/>
<evidence type="ECO:0000313" key="1">
    <source>
        <dbReference type="EMBL" id="GAX54734.1"/>
    </source>
</evidence>
<gene>
    <name evidence="1" type="ORF">SO3561_06287</name>
</gene>
<organism evidence="1 2">
    <name type="scientific">Streptomyces olivochromogenes</name>
    <dbReference type="NCBI Taxonomy" id="1963"/>
    <lineage>
        <taxon>Bacteria</taxon>
        <taxon>Bacillati</taxon>
        <taxon>Actinomycetota</taxon>
        <taxon>Actinomycetes</taxon>
        <taxon>Kitasatosporales</taxon>
        <taxon>Streptomycetaceae</taxon>
        <taxon>Streptomyces</taxon>
    </lineage>
</organism>
<evidence type="ECO:0000313" key="2">
    <source>
        <dbReference type="Proteomes" id="UP000217446"/>
    </source>
</evidence>
<dbReference type="AlphaFoldDB" id="A0A250VKW7"/>
<sequence length="61" mass="6713">MNVAPHDPTLQARVPKWMADETTCLANLQGVPISEVIRQALRAHLEKHNINPPGYVGTPSK</sequence>